<proteinExistence type="predicted"/>
<sequence length="134" mass="15456">MINEHQSDQKVLFSSFAKVLHVVPEKQYPDCLSSDLLATSFADFFVTKILNIQRDLSVNPMHVVFSDVSCRKQNEHQYQKMWQHWQQHQFVPTPATPKQKDATVSESSSSQPIPSISNIEQSLSSSSRWCTRWC</sequence>
<keyword evidence="3" id="KW-1185">Reference proteome</keyword>
<dbReference type="AlphaFoldDB" id="A0AAD9R1F7"/>
<reference evidence="2" key="1">
    <citation type="journal article" date="2023" name="G3 (Bethesda)">
        <title>Whole genome assembly and annotation of the endangered Caribbean coral Acropora cervicornis.</title>
        <authorList>
            <person name="Selwyn J.D."/>
            <person name="Vollmer S.V."/>
        </authorList>
    </citation>
    <scope>NUCLEOTIDE SEQUENCE</scope>
    <source>
        <strain evidence="2">K2</strain>
    </source>
</reference>
<dbReference type="EMBL" id="JARQWQ010000006">
    <property type="protein sequence ID" value="KAK2571394.1"/>
    <property type="molecule type" value="Genomic_DNA"/>
</dbReference>
<accession>A0AAD9R1F7</accession>
<gene>
    <name evidence="2" type="ORF">P5673_003985</name>
</gene>
<name>A0AAD9R1F7_ACRCE</name>
<evidence type="ECO:0000256" key="1">
    <source>
        <dbReference type="SAM" id="MobiDB-lite"/>
    </source>
</evidence>
<organism evidence="2 3">
    <name type="scientific">Acropora cervicornis</name>
    <name type="common">Staghorn coral</name>
    <dbReference type="NCBI Taxonomy" id="6130"/>
    <lineage>
        <taxon>Eukaryota</taxon>
        <taxon>Metazoa</taxon>
        <taxon>Cnidaria</taxon>
        <taxon>Anthozoa</taxon>
        <taxon>Hexacorallia</taxon>
        <taxon>Scleractinia</taxon>
        <taxon>Astrocoeniina</taxon>
        <taxon>Acroporidae</taxon>
        <taxon>Acropora</taxon>
    </lineage>
</organism>
<feature type="compositionally biased region" description="Low complexity" evidence="1">
    <location>
        <begin position="105"/>
        <end position="119"/>
    </location>
</feature>
<comment type="caution">
    <text evidence="2">The sequence shown here is derived from an EMBL/GenBank/DDBJ whole genome shotgun (WGS) entry which is preliminary data.</text>
</comment>
<dbReference type="Proteomes" id="UP001249851">
    <property type="component" value="Unassembled WGS sequence"/>
</dbReference>
<reference evidence="2" key="2">
    <citation type="journal article" date="2023" name="Science">
        <title>Genomic signatures of disease resistance in endangered staghorn corals.</title>
        <authorList>
            <person name="Vollmer S.V."/>
            <person name="Selwyn J.D."/>
            <person name="Despard B.A."/>
            <person name="Roesel C.L."/>
        </authorList>
    </citation>
    <scope>NUCLEOTIDE SEQUENCE</scope>
    <source>
        <strain evidence="2">K2</strain>
    </source>
</reference>
<feature type="region of interest" description="Disordered" evidence="1">
    <location>
        <begin position="93"/>
        <end position="119"/>
    </location>
</feature>
<evidence type="ECO:0000313" key="3">
    <source>
        <dbReference type="Proteomes" id="UP001249851"/>
    </source>
</evidence>
<evidence type="ECO:0000313" key="2">
    <source>
        <dbReference type="EMBL" id="KAK2571394.1"/>
    </source>
</evidence>
<protein>
    <submittedName>
        <fullName evidence="2">Uncharacterized protein</fullName>
    </submittedName>
</protein>